<keyword evidence="3" id="KW-1185">Reference proteome</keyword>
<dbReference type="EMBL" id="FQUF01000006">
    <property type="protein sequence ID" value="SHE48726.1"/>
    <property type="molecule type" value="Genomic_DNA"/>
</dbReference>
<sequence>MRHINKKAKHENIIRIILAIAGIVCFAFSTSFGWGVILGGIVSKENIRLRTKEGWGLLALISGVMLLAIYLLLEIPAIYGYIVSTISYFLLRELFNYF</sequence>
<protein>
    <submittedName>
        <fullName evidence="2">Uncharacterized protein</fullName>
    </submittedName>
</protein>
<evidence type="ECO:0000313" key="3">
    <source>
        <dbReference type="Proteomes" id="UP000184128"/>
    </source>
</evidence>
<dbReference type="Proteomes" id="UP000184128">
    <property type="component" value="Unassembled WGS sequence"/>
</dbReference>
<name>A0A1M4TWD1_9LACT</name>
<keyword evidence="1" id="KW-1133">Transmembrane helix</keyword>
<dbReference type="RefSeq" id="WP_073295946.1">
    <property type="nucleotide sequence ID" value="NZ_FQUF01000006.1"/>
</dbReference>
<keyword evidence="1" id="KW-0472">Membrane</keyword>
<evidence type="ECO:0000256" key="1">
    <source>
        <dbReference type="SAM" id="Phobius"/>
    </source>
</evidence>
<reference evidence="2 3" key="1">
    <citation type="submission" date="2016-11" db="EMBL/GenBank/DDBJ databases">
        <authorList>
            <person name="Jaros S."/>
            <person name="Januszkiewicz K."/>
            <person name="Wedrychowicz H."/>
        </authorList>
    </citation>
    <scope>NUCLEOTIDE SEQUENCE [LARGE SCALE GENOMIC DNA]</scope>
    <source>
        <strain evidence="2 3">DSM 15692</strain>
    </source>
</reference>
<feature type="transmembrane region" description="Helical" evidence="1">
    <location>
        <begin position="54"/>
        <end position="72"/>
    </location>
</feature>
<proteinExistence type="predicted"/>
<dbReference type="STRING" id="1121025.SAMN02745249_00536"/>
<gene>
    <name evidence="2" type="ORF">SAMN02745249_00536</name>
</gene>
<evidence type="ECO:0000313" key="2">
    <source>
        <dbReference type="EMBL" id="SHE48726.1"/>
    </source>
</evidence>
<dbReference type="AlphaFoldDB" id="A0A1M4TWD1"/>
<keyword evidence="1" id="KW-0812">Transmembrane</keyword>
<feature type="transmembrane region" description="Helical" evidence="1">
    <location>
        <begin position="12"/>
        <end position="42"/>
    </location>
</feature>
<organism evidence="2 3">
    <name type="scientific">Atopostipes suicloacalis DSM 15692</name>
    <dbReference type="NCBI Taxonomy" id="1121025"/>
    <lineage>
        <taxon>Bacteria</taxon>
        <taxon>Bacillati</taxon>
        <taxon>Bacillota</taxon>
        <taxon>Bacilli</taxon>
        <taxon>Lactobacillales</taxon>
        <taxon>Carnobacteriaceae</taxon>
        <taxon>Atopostipes</taxon>
    </lineage>
</organism>
<accession>A0A1M4TWD1</accession>